<accession>A0AAE7B621</accession>
<feature type="transmembrane region" description="Helical" evidence="4">
    <location>
        <begin position="128"/>
        <end position="149"/>
    </location>
</feature>
<gene>
    <name evidence="6" type="ORF">AVENP_0134</name>
</gene>
<evidence type="ECO:0000313" key="6">
    <source>
        <dbReference type="EMBL" id="QKF65716.1"/>
    </source>
</evidence>
<evidence type="ECO:0000256" key="1">
    <source>
        <dbReference type="ARBA" id="ARBA00000085"/>
    </source>
</evidence>
<evidence type="ECO:0000256" key="2">
    <source>
        <dbReference type="ARBA" id="ARBA00012438"/>
    </source>
</evidence>
<dbReference type="PANTHER" id="PTHR43547:SF2">
    <property type="entry name" value="HYBRID SIGNAL TRANSDUCTION HISTIDINE KINASE C"/>
    <property type="match status" value="1"/>
</dbReference>
<keyword evidence="4" id="KW-0812">Transmembrane</keyword>
<dbReference type="KEGG" id="avp:AVENP_0134"/>
<keyword evidence="7" id="KW-1185">Reference proteome</keyword>
<dbReference type="AlphaFoldDB" id="A0AAE7B621"/>
<dbReference type="InterPro" id="IPR004358">
    <property type="entry name" value="Sig_transdc_His_kin-like_C"/>
</dbReference>
<dbReference type="PRINTS" id="PR00344">
    <property type="entry name" value="BCTRLSENSOR"/>
</dbReference>
<protein>
    <recommendedName>
        <fullName evidence="2">histidine kinase</fullName>
        <ecNumber evidence="2">2.7.13.3</ecNumber>
    </recommendedName>
</protein>
<dbReference type="GO" id="GO:0000155">
    <property type="term" value="F:phosphorelay sensor kinase activity"/>
    <property type="evidence" value="ECO:0007669"/>
    <property type="project" value="InterPro"/>
</dbReference>
<dbReference type="Proteomes" id="UP000503482">
    <property type="component" value="Chromosome"/>
</dbReference>
<dbReference type="Pfam" id="PF02518">
    <property type="entry name" value="HATPase_c"/>
    <property type="match status" value="1"/>
</dbReference>
<comment type="catalytic activity">
    <reaction evidence="1">
        <text>ATP + protein L-histidine = ADP + protein N-phospho-L-histidine.</text>
        <dbReference type="EC" id="2.7.13.3"/>
    </reaction>
</comment>
<dbReference type="EMBL" id="CP053840">
    <property type="protein sequence ID" value="QKF65716.1"/>
    <property type="molecule type" value="Genomic_DNA"/>
</dbReference>
<dbReference type="CDD" id="cd00075">
    <property type="entry name" value="HATPase"/>
    <property type="match status" value="1"/>
</dbReference>
<dbReference type="InterPro" id="IPR036097">
    <property type="entry name" value="HisK_dim/P_sf"/>
</dbReference>
<feature type="domain" description="Histidine kinase" evidence="5">
    <location>
        <begin position="169"/>
        <end position="365"/>
    </location>
</feature>
<dbReference type="Gene3D" id="1.10.287.130">
    <property type="match status" value="1"/>
</dbReference>
<dbReference type="SMART" id="SM00387">
    <property type="entry name" value="HATPase_c"/>
    <property type="match status" value="1"/>
</dbReference>
<dbReference type="PROSITE" id="PS50109">
    <property type="entry name" value="HIS_KIN"/>
    <property type="match status" value="1"/>
</dbReference>
<dbReference type="InterPro" id="IPR036890">
    <property type="entry name" value="HATPase_C_sf"/>
</dbReference>
<evidence type="ECO:0000256" key="3">
    <source>
        <dbReference type="ARBA" id="ARBA00022553"/>
    </source>
</evidence>
<organism evidence="6 7">
    <name type="scientific">Arcobacter venerupis</name>
    <dbReference type="NCBI Taxonomy" id="1054033"/>
    <lineage>
        <taxon>Bacteria</taxon>
        <taxon>Pseudomonadati</taxon>
        <taxon>Campylobacterota</taxon>
        <taxon>Epsilonproteobacteria</taxon>
        <taxon>Campylobacterales</taxon>
        <taxon>Arcobacteraceae</taxon>
        <taxon>Arcobacter</taxon>
    </lineage>
</organism>
<dbReference type="EC" id="2.7.13.3" evidence="2"/>
<dbReference type="SUPFAM" id="SSF55874">
    <property type="entry name" value="ATPase domain of HSP90 chaperone/DNA topoisomerase II/histidine kinase"/>
    <property type="match status" value="1"/>
</dbReference>
<evidence type="ECO:0000313" key="7">
    <source>
        <dbReference type="Proteomes" id="UP000503482"/>
    </source>
</evidence>
<reference evidence="6 7" key="1">
    <citation type="submission" date="2020-05" db="EMBL/GenBank/DDBJ databases">
        <title>Complete genome sequencing of Campylobacter and Arcobacter type strains.</title>
        <authorList>
            <person name="Miller W.G."/>
            <person name="Yee E."/>
        </authorList>
    </citation>
    <scope>NUCLEOTIDE SEQUENCE [LARGE SCALE GENOMIC DNA]</scope>
    <source>
        <strain evidence="6 7">LMG 26156</strain>
    </source>
</reference>
<keyword evidence="4" id="KW-0472">Membrane</keyword>
<evidence type="ECO:0000256" key="4">
    <source>
        <dbReference type="SAM" id="Phobius"/>
    </source>
</evidence>
<dbReference type="SMART" id="SM00388">
    <property type="entry name" value="HisKA"/>
    <property type="match status" value="1"/>
</dbReference>
<dbReference type="InterPro" id="IPR003661">
    <property type="entry name" value="HisK_dim/P_dom"/>
</dbReference>
<dbReference type="PANTHER" id="PTHR43547">
    <property type="entry name" value="TWO-COMPONENT HISTIDINE KINASE"/>
    <property type="match status" value="1"/>
</dbReference>
<name>A0AAE7B621_9BACT</name>
<keyword evidence="6" id="KW-0418">Kinase</keyword>
<dbReference type="Pfam" id="PF00512">
    <property type="entry name" value="HisKA"/>
    <property type="match status" value="1"/>
</dbReference>
<dbReference type="CDD" id="cd00082">
    <property type="entry name" value="HisKA"/>
    <property type="match status" value="1"/>
</dbReference>
<evidence type="ECO:0000259" key="5">
    <source>
        <dbReference type="PROSITE" id="PS50109"/>
    </source>
</evidence>
<proteinExistence type="predicted"/>
<dbReference type="Gene3D" id="3.30.565.10">
    <property type="entry name" value="Histidine kinase-like ATPase, C-terminal domain"/>
    <property type="match status" value="1"/>
</dbReference>
<dbReference type="InterPro" id="IPR003594">
    <property type="entry name" value="HATPase_dom"/>
</dbReference>
<dbReference type="InterPro" id="IPR005467">
    <property type="entry name" value="His_kinase_dom"/>
</dbReference>
<dbReference type="SUPFAM" id="SSF47384">
    <property type="entry name" value="Homodimeric domain of signal transducing histidine kinase"/>
    <property type="match status" value="1"/>
</dbReference>
<keyword evidence="6" id="KW-0808">Transferase</keyword>
<keyword evidence="3" id="KW-0597">Phosphoprotein</keyword>
<keyword evidence="4" id="KW-1133">Transmembrane helix</keyword>
<sequence>MGASFILMVFIAILYYQNEKILYFDLTKSNMQNEVSKISSEIILSHMKGSEFNKKKLLEKEDYKVSFYDKNKNKIYGNLDEKIDFTKKIIDAKNSFILIDDSVLGHLDIYYIALKENMYFKKIEELKLNIIAVFFAIYLIIAIIGFYLAKLFLKPIKEEREKLNNFIKDTTHELNTPISAILMSTENKNLTEKQIERIKISAKRVSEIYNDLTYLFLEDKDTIKKIQEFNLKDLINEQLEYLELLSSKKRITLNKNIEDTIYKINKDDFIRIFNNLISNAIKYNKMGGTIEVTLQNNILIISDTGIGIEKEKLEDIYSRYYRATQEQGGFGIGLNIVNKICKIYNIKINVESQINKGTIFTLYFK</sequence>